<dbReference type="InterPro" id="IPR017451">
    <property type="entry name" value="F-box-assoc_interact_dom"/>
</dbReference>
<dbReference type="NCBIfam" id="TIGR01640">
    <property type="entry name" value="F_box_assoc_1"/>
    <property type="match status" value="1"/>
</dbReference>
<dbReference type="Proteomes" id="UP000694864">
    <property type="component" value="Chromosome 4"/>
</dbReference>
<evidence type="ECO:0000313" key="5">
    <source>
        <dbReference type="RefSeq" id="XP_010507693.2"/>
    </source>
</evidence>
<organism evidence="4 5">
    <name type="scientific">Camelina sativa</name>
    <name type="common">False flax</name>
    <name type="synonym">Myagrum sativum</name>
    <dbReference type="NCBI Taxonomy" id="90675"/>
    <lineage>
        <taxon>Eukaryota</taxon>
        <taxon>Viridiplantae</taxon>
        <taxon>Streptophyta</taxon>
        <taxon>Embryophyta</taxon>
        <taxon>Tracheophyta</taxon>
        <taxon>Spermatophyta</taxon>
        <taxon>Magnoliopsida</taxon>
        <taxon>eudicotyledons</taxon>
        <taxon>Gunneridae</taxon>
        <taxon>Pentapetalae</taxon>
        <taxon>rosids</taxon>
        <taxon>malvids</taxon>
        <taxon>Brassicales</taxon>
        <taxon>Brassicaceae</taxon>
        <taxon>Camelineae</taxon>
        <taxon>Camelina</taxon>
    </lineage>
</organism>
<dbReference type="SUPFAM" id="SSF81383">
    <property type="entry name" value="F-box domain"/>
    <property type="match status" value="1"/>
</dbReference>
<sequence length="396" mass="45875">MKSLRLNVSEDRQTIHGRHSRPSNSINATVENISIDVMMDIFSRLSSKSIATCRCVSKLWVSILGIPYFTELFLTKSCALPRLLFVCHKDSELIVFSTPQPTNPYENSSPLAATYHMKIPFGRYCDNIRPIHGLVFIQNEQRFKLASVICNPTTRQTLTLPKPKTRKRLHILSYFGYHPMEKQFKVLSMTERDGISVEHQVLTLGAKKLSWRMIECCIPHCPKFEGICINGVLYYRAFVDISSNIFMIVCFDVRSEKFSFIKATEPFIIEAKLINYNGKLGLVMSEGRQYISGKRRRFEMWVLKDSEKHGWIKNTYELPPLWQYGITVELLHFVGVTGTTNEIVFSPTYLADLFYVLYYSFQRKTIRVVEIQGMGGSKKKNWVQMFIDHVEDVRLM</sequence>
<dbReference type="GeneID" id="104784351"/>
<protein>
    <submittedName>
        <fullName evidence="5">F-box protein DOR-like</fullName>
    </submittedName>
</protein>
<evidence type="ECO:0000313" key="4">
    <source>
        <dbReference type="Proteomes" id="UP000694864"/>
    </source>
</evidence>
<dbReference type="Pfam" id="PF08268">
    <property type="entry name" value="FBA_3"/>
    <property type="match status" value="1"/>
</dbReference>
<feature type="region of interest" description="Disordered" evidence="1">
    <location>
        <begin position="1"/>
        <end position="23"/>
    </location>
</feature>
<dbReference type="PANTHER" id="PTHR31111">
    <property type="entry name" value="BNAA05G37150D PROTEIN-RELATED"/>
    <property type="match status" value="1"/>
</dbReference>
<evidence type="ECO:0000256" key="1">
    <source>
        <dbReference type="SAM" id="MobiDB-lite"/>
    </source>
</evidence>
<feature type="domain" description="F-box" evidence="2">
    <location>
        <begin position="32"/>
        <end position="69"/>
    </location>
</feature>
<dbReference type="RefSeq" id="XP_010507693.2">
    <property type="nucleotide sequence ID" value="XM_010509391.2"/>
</dbReference>
<name>A0ABM0YXZ1_CAMSA</name>
<evidence type="ECO:0000259" key="3">
    <source>
        <dbReference type="Pfam" id="PF08268"/>
    </source>
</evidence>
<proteinExistence type="predicted"/>
<dbReference type="InterPro" id="IPR001810">
    <property type="entry name" value="F-box_dom"/>
</dbReference>
<reference evidence="5" key="2">
    <citation type="submission" date="2025-08" db="UniProtKB">
        <authorList>
            <consortium name="RefSeq"/>
        </authorList>
    </citation>
    <scope>IDENTIFICATION</scope>
    <source>
        <tissue evidence="5">Leaf</tissue>
    </source>
</reference>
<accession>A0ABM0YXZ1</accession>
<gene>
    <name evidence="5" type="primary">LOC104784351</name>
</gene>
<dbReference type="InterPro" id="IPR013187">
    <property type="entry name" value="F-box-assoc_dom_typ3"/>
</dbReference>
<dbReference type="PANTHER" id="PTHR31111:SF99">
    <property type="entry name" value="F-BOX PROTEIN DOR"/>
    <property type="match status" value="1"/>
</dbReference>
<dbReference type="Pfam" id="PF00646">
    <property type="entry name" value="F-box"/>
    <property type="match status" value="1"/>
</dbReference>
<feature type="domain" description="F-box associated beta-propeller type 3" evidence="3">
    <location>
        <begin position="82"/>
        <end position="390"/>
    </location>
</feature>
<keyword evidence="4" id="KW-1185">Reference proteome</keyword>
<evidence type="ECO:0000259" key="2">
    <source>
        <dbReference type="Pfam" id="PF00646"/>
    </source>
</evidence>
<dbReference type="InterPro" id="IPR036047">
    <property type="entry name" value="F-box-like_dom_sf"/>
</dbReference>
<reference evidence="4" key="1">
    <citation type="journal article" date="2014" name="Nat. Commun.">
        <title>The emerging biofuel crop Camelina sativa retains a highly undifferentiated hexaploid genome structure.</title>
        <authorList>
            <person name="Kagale S."/>
            <person name="Koh C."/>
            <person name="Nixon J."/>
            <person name="Bollina V."/>
            <person name="Clarke W.E."/>
            <person name="Tuteja R."/>
            <person name="Spillane C."/>
            <person name="Robinson S.J."/>
            <person name="Links M.G."/>
            <person name="Clarke C."/>
            <person name="Higgins E.E."/>
            <person name="Huebert T."/>
            <person name="Sharpe A.G."/>
            <person name="Parkin I.A."/>
        </authorList>
    </citation>
    <scope>NUCLEOTIDE SEQUENCE [LARGE SCALE GENOMIC DNA]</scope>
    <source>
        <strain evidence="4">cv. DH55</strain>
    </source>
</reference>